<keyword evidence="4" id="KW-0238">DNA-binding</keyword>
<organism evidence="7 8">
    <name type="scientific">Flexibacter flexilis DSM 6793</name>
    <dbReference type="NCBI Taxonomy" id="927664"/>
    <lineage>
        <taxon>Bacteria</taxon>
        <taxon>Pseudomonadati</taxon>
        <taxon>Bacteroidota</taxon>
        <taxon>Cytophagia</taxon>
        <taxon>Cytophagales</taxon>
        <taxon>Flexibacteraceae</taxon>
        <taxon>Flexibacter</taxon>
    </lineage>
</organism>
<feature type="domain" description="RNA polymerase sigma-70 region 2" evidence="6">
    <location>
        <begin position="27"/>
        <end position="93"/>
    </location>
</feature>
<keyword evidence="2" id="KW-0805">Transcription regulation</keyword>
<dbReference type="InterPro" id="IPR014284">
    <property type="entry name" value="RNA_pol_sigma-70_dom"/>
</dbReference>
<evidence type="ECO:0000256" key="2">
    <source>
        <dbReference type="ARBA" id="ARBA00023015"/>
    </source>
</evidence>
<dbReference type="OrthoDB" id="1099849at2"/>
<evidence type="ECO:0000256" key="1">
    <source>
        <dbReference type="ARBA" id="ARBA00010641"/>
    </source>
</evidence>
<keyword evidence="5" id="KW-0804">Transcription</keyword>
<dbReference type="EMBL" id="FOLE01000003">
    <property type="protein sequence ID" value="SFC14216.1"/>
    <property type="molecule type" value="Genomic_DNA"/>
</dbReference>
<dbReference type="Pfam" id="PF04542">
    <property type="entry name" value="Sigma70_r2"/>
    <property type="match status" value="1"/>
</dbReference>
<proteinExistence type="inferred from homology"/>
<dbReference type="Gene3D" id="1.10.1740.10">
    <property type="match status" value="1"/>
</dbReference>
<protein>
    <submittedName>
        <fullName evidence="7">RNA polymerase sigma factor, sigma-70 family</fullName>
    </submittedName>
</protein>
<gene>
    <name evidence="7" type="ORF">SAMN05421780_10366</name>
</gene>
<dbReference type="AlphaFoldDB" id="A0A1I1GRV6"/>
<accession>A0A1I1GRV6</accession>
<dbReference type="SUPFAM" id="SSF88659">
    <property type="entry name" value="Sigma3 and sigma4 domains of RNA polymerase sigma factors"/>
    <property type="match status" value="1"/>
</dbReference>
<dbReference type="InterPro" id="IPR007627">
    <property type="entry name" value="RNA_pol_sigma70_r2"/>
</dbReference>
<sequence length="191" mass="22307">MSKGKTLSEEEALFGLRTNDSAVMSRLYKLHYPMILNFVVSNSGTELEAKDIYQEAFIILYESLNDSSFKLNCQIKTYLYSVCRRLWLKRLYYKNRFEGRLTDFEPYIALPEAETKTADEQELMFGQMEKALVKLGEPCRTILEDFYIHGLNMQQIAQKMGYTNAENAKNQKYKCLNRLRKIAESLMPSDD</sequence>
<keyword evidence="3" id="KW-0731">Sigma factor</keyword>
<dbReference type="InterPro" id="IPR036388">
    <property type="entry name" value="WH-like_DNA-bd_sf"/>
</dbReference>
<dbReference type="SUPFAM" id="SSF88946">
    <property type="entry name" value="Sigma2 domain of RNA polymerase sigma factors"/>
    <property type="match status" value="1"/>
</dbReference>
<evidence type="ECO:0000256" key="5">
    <source>
        <dbReference type="ARBA" id="ARBA00023163"/>
    </source>
</evidence>
<evidence type="ECO:0000256" key="3">
    <source>
        <dbReference type="ARBA" id="ARBA00023082"/>
    </source>
</evidence>
<dbReference type="InterPro" id="IPR013325">
    <property type="entry name" value="RNA_pol_sigma_r2"/>
</dbReference>
<dbReference type="STRING" id="927664.SAMN05421780_10366"/>
<dbReference type="InterPro" id="IPR039425">
    <property type="entry name" value="RNA_pol_sigma-70-like"/>
</dbReference>
<dbReference type="RefSeq" id="WP_091509724.1">
    <property type="nucleotide sequence ID" value="NZ_FOLE01000003.1"/>
</dbReference>
<dbReference type="InterPro" id="IPR013324">
    <property type="entry name" value="RNA_pol_sigma_r3/r4-like"/>
</dbReference>
<dbReference type="PANTHER" id="PTHR43133">
    <property type="entry name" value="RNA POLYMERASE ECF-TYPE SIGMA FACTO"/>
    <property type="match status" value="1"/>
</dbReference>
<dbReference type="GO" id="GO:0006352">
    <property type="term" value="P:DNA-templated transcription initiation"/>
    <property type="evidence" value="ECO:0007669"/>
    <property type="project" value="InterPro"/>
</dbReference>
<evidence type="ECO:0000256" key="4">
    <source>
        <dbReference type="ARBA" id="ARBA00023125"/>
    </source>
</evidence>
<dbReference type="GO" id="GO:0016987">
    <property type="term" value="F:sigma factor activity"/>
    <property type="evidence" value="ECO:0007669"/>
    <property type="project" value="UniProtKB-KW"/>
</dbReference>
<dbReference type="NCBIfam" id="TIGR02937">
    <property type="entry name" value="sigma70-ECF"/>
    <property type="match status" value="1"/>
</dbReference>
<evidence type="ECO:0000259" key="6">
    <source>
        <dbReference type="Pfam" id="PF04542"/>
    </source>
</evidence>
<dbReference type="Gene3D" id="1.10.10.10">
    <property type="entry name" value="Winged helix-like DNA-binding domain superfamily/Winged helix DNA-binding domain"/>
    <property type="match status" value="1"/>
</dbReference>
<dbReference type="GO" id="GO:0003677">
    <property type="term" value="F:DNA binding"/>
    <property type="evidence" value="ECO:0007669"/>
    <property type="project" value="UniProtKB-KW"/>
</dbReference>
<comment type="similarity">
    <text evidence="1">Belongs to the sigma-70 factor family. ECF subfamily.</text>
</comment>
<evidence type="ECO:0000313" key="7">
    <source>
        <dbReference type="EMBL" id="SFC14216.1"/>
    </source>
</evidence>
<name>A0A1I1GRV6_9BACT</name>
<dbReference type="PANTHER" id="PTHR43133:SF8">
    <property type="entry name" value="RNA POLYMERASE SIGMA FACTOR HI_1459-RELATED"/>
    <property type="match status" value="1"/>
</dbReference>
<keyword evidence="8" id="KW-1185">Reference proteome</keyword>
<evidence type="ECO:0000313" key="8">
    <source>
        <dbReference type="Proteomes" id="UP000199514"/>
    </source>
</evidence>
<reference evidence="7 8" key="1">
    <citation type="submission" date="2016-10" db="EMBL/GenBank/DDBJ databases">
        <authorList>
            <person name="de Groot N.N."/>
        </authorList>
    </citation>
    <scope>NUCLEOTIDE SEQUENCE [LARGE SCALE GENOMIC DNA]</scope>
    <source>
        <strain evidence="7 8">DSM 6793</strain>
    </source>
</reference>
<dbReference type="Proteomes" id="UP000199514">
    <property type="component" value="Unassembled WGS sequence"/>
</dbReference>